<accession>A0A9Q1KKF8</accession>
<proteinExistence type="predicted"/>
<evidence type="ECO:0000313" key="1">
    <source>
        <dbReference type="EMBL" id="KAJ8444595.1"/>
    </source>
</evidence>
<dbReference type="AlphaFoldDB" id="A0A9Q1KKF8"/>
<evidence type="ECO:0000313" key="2">
    <source>
        <dbReference type="Proteomes" id="UP001153076"/>
    </source>
</evidence>
<name>A0A9Q1KKF8_9CARY</name>
<keyword evidence="2" id="KW-1185">Reference proteome</keyword>
<sequence length="164" mass="17471">MEWDEPYLRDGRLFGGNSEWALPSVVGSLPVSAVARSDGTGEPCLRDGRLSGCNGGRAVPYRGRLTTDLDSDEQRTHPLYLRDVRLLGSNSGQVVPYCSWLIAGLGYDEMNRILGIGSSPVATLGGLSATVVGSLPVSVVTRTILILSSPSYCKDMLTMTYGGT</sequence>
<comment type="caution">
    <text evidence="1">The sequence shown here is derived from an EMBL/GenBank/DDBJ whole genome shotgun (WGS) entry which is preliminary data.</text>
</comment>
<dbReference type="EMBL" id="JAKOGI010000093">
    <property type="protein sequence ID" value="KAJ8444595.1"/>
    <property type="molecule type" value="Genomic_DNA"/>
</dbReference>
<dbReference type="Proteomes" id="UP001153076">
    <property type="component" value="Unassembled WGS sequence"/>
</dbReference>
<gene>
    <name evidence="1" type="ORF">Cgig2_013874</name>
</gene>
<organism evidence="1 2">
    <name type="scientific">Carnegiea gigantea</name>
    <dbReference type="NCBI Taxonomy" id="171969"/>
    <lineage>
        <taxon>Eukaryota</taxon>
        <taxon>Viridiplantae</taxon>
        <taxon>Streptophyta</taxon>
        <taxon>Embryophyta</taxon>
        <taxon>Tracheophyta</taxon>
        <taxon>Spermatophyta</taxon>
        <taxon>Magnoliopsida</taxon>
        <taxon>eudicotyledons</taxon>
        <taxon>Gunneridae</taxon>
        <taxon>Pentapetalae</taxon>
        <taxon>Caryophyllales</taxon>
        <taxon>Cactineae</taxon>
        <taxon>Cactaceae</taxon>
        <taxon>Cactoideae</taxon>
        <taxon>Echinocereeae</taxon>
        <taxon>Carnegiea</taxon>
    </lineage>
</organism>
<reference evidence="1" key="1">
    <citation type="submission" date="2022-04" db="EMBL/GenBank/DDBJ databases">
        <title>Carnegiea gigantea Genome sequencing and assembly v2.</title>
        <authorList>
            <person name="Copetti D."/>
            <person name="Sanderson M.J."/>
            <person name="Burquez A."/>
            <person name="Wojciechowski M.F."/>
        </authorList>
    </citation>
    <scope>NUCLEOTIDE SEQUENCE</scope>
    <source>
        <strain evidence="1">SGP5-SGP5p</strain>
        <tissue evidence="1">Aerial part</tissue>
    </source>
</reference>
<protein>
    <submittedName>
        <fullName evidence="1">Uncharacterized protein</fullName>
    </submittedName>
</protein>